<proteinExistence type="predicted"/>
<feature type="transmembrane region" description="Helical" evidence="6">
    <location>
        <begin position="301"/>
        <end position="321"/>
    </location>
</feature>
<dbReference type="CDD" id="cd06173">
    <property type="entry name" value="MFS_MefA_like"/>
    <property type="match status" value="1"/>
</dbReference>
<evidence type="ECO:0000313" key="8">
    <source>
        <dbReference type="Proteomes" id="UP000307000"/>
    </source>
</evidence>
<feature type="transmembrane region" description="Helical" evidence="6">
    <location>
        <begin position="361"/>
        <end position="380"/>
    </location>
</feature>
<feature type="transmembrane region" description="Helical" evidence="6">
    <location>
        <begin position="20"/>
        <end position="43"/>
    </location>
</feature>
<feature type="transmembrane region" description="Helical" evidence="6">
    <location>
        <begin position="274"/>
        <end position="294"/>
    </location>
</feature>
<dbReference type="Gene3D" id="1.20.1250.20">
    <property type="entry name" value="MFS general substrate transporter like domains"/>
    <property type="match status" value="1"/>
</dbReference>
<evidence type="ECO:0000256" key="2">
    <source>
        <dbReference type="ARBA" id="ARBA00022475"/>
    </source>
</evidence>
<feature type="transmembrane region" description="Helical" evidence="6">
    <location>
        <begin position="235"/>
        <end position="254"/>
    </location>
</feature>
<keyword evidence="4 6" id="KW-1133">Transmembrane helix</keyword>
<feature type="transmembrane region" description="Helical" evidence="6">
    <location>
        <begin position="111"/>
        <end position="132"/>
    </location>
</feature>
<dbReference type="GO" id="GO:0022857">
    <property type="term" value="F:transmembrane transporter activity"/>
    <property type="evidence" value="ECO:0007669"/>
    <property type="project" value="InterPro"/>
</dbReference>
<feature type="transmembrane region" description="Helical" evidence="6">
    <location>
        <begin position="392"/>
        <end position="411"/>
    </location>
</feature>
<dbReference type="PANTHER" id="PTHR23513">
    <property type="entry name" value="INTEGRAL MEMBRANE EFFLUX PROTEIN-RELATED"/>
    <property type="match status" value="1"/>
</dbReference>
<evidence type="ECO:0000256" key="1">
    <source>
        <dbReference type="ARBA" id="ARBA00004651"/>
    </source>
</evidence>
<evidence type="ECO:0000313" key="7">
    <source>
        <dbReference type="EMBL" id="QCY45996.1"/>
    </source>
</evidence>
<keyword evidence="2" id="KW-1003">Cell membrane</keyword>
<dbReference type="InterPro" id="IPR011701">
    <property type="entry name" value="MFS"/>
</dbReference>
<evidence type="ECO:0000256" key="5">
    <source>
        <dbReference type="ARBA" id="ARBA00023136"/>
    </source>
</evidence>
<protein>
    <submittedName>
        <fullName evidence="7">Enterobactin exporter EntS</fullName>
    </submittedName>
</protein>
<evidence type="ECO:0000256" key="4">
    <source>
        <dbReference type="ARBA" id="ARBA00022989"/>
    </source>
</evidence>
<reference evidence="7 8" key="1">
    <citation type="submission" date="2018-12" db="EMBL/GenBank/DDBJ databases">
        <title>Complete Genome Sequence of Glutamicibacter creatinolyticus strain LGCM259,isolated from an abscess of a 12-year-old mare in Italy.</title>
        <authorList>
            <person name="Santos R.G."/>
            <person name="Silva A.L."/>
            <person name="Seyffert N."/>
            <person name="Castro T.L.P."/>
            <person name="Attili A.R."/>
            <person name="Rifici C."/>
            <person name="Mazzullo G."/>
            <person name="Brenig B."/>
            <person name="Venanzi F."/>
            <person name="Azevedo V."/>
        </authorList>
    </citation>
    <scope>NUCLEOTIDE SEQUENCE [LARGE SCALE GENOMIC DNA]</scope>
    <source>
        <strain evidence="7 8">LGCM 259</strain>
    </source>
</reference>
<organism evidence="7 8">
    <name type="scientific">Glutamicibacter creatinolyticus</name>
    <dbReference type="NCBI Taxonomy" id="162496"/>
    <lineage>
        <taxon>Bacteria</taxon>
        <taxon>Bacillati</taxon>
        <taxon>Actinomycetota</taxon>
        <taxon>Actinomycetes</taxon>
        <taxon>Micrococcales</taxon>
        <taxon>Micrococcaceae</taxon>
        <taxon>Glutamicibacter</taxon>
    </lineage>
</organism>
<dbReference type="Proteomes" id="UP000307000">
    <property type="component" value="Chromosome"/>
</dbReference>
<keyword evidence="8" id="KW-1185">Reference proteome</keyword>
<dbReference type="Pfam" id="PF07690">
    <property type="entry name" value="MFS_1"/>
    <property type="match status" value="1"/>
</dbReference>
<dbReference type="EMBL" id="CP034412">
    <property type="protein sequence ID" value="QCY45996.1"/>
    <property type="molecule type" value="Genomic_DNA"/>
</dbReference>
<gene>
    <name evidence="7" type="ORF">GcLGCM259_0212</name>
</gene>
<dbReference type="SUPFAM" id="SSF103473">
    <property type="entry name" value="MFS general substrate transporter"/>
    <property type="match status" value="1"/>
</dbReference>
<feature type="transmembrane region" description="Helical" evidence="6">
    <location>
        <begin position="85"/>
        <end position="105"/>
    </location>
</feature>
<keyword evidence="5 6" id="KW-0472">Membrane</keyword>
<evidence type="ECO:0000256" key="6">
    <source>
        <dbReference type="SAM" id="Phobius"/>
    </source>
</evidence>
<evidence type="ECO:0000256" key="3">
    <source>
        <dbReference type="ARBA" id="ARBA00022692"/>
    </source>
</evidence>
<dbReference type="PANTHER" id="PTHR23513:SF11">
    <property type="entry name" value="STAPHYLOFERRIN A TRANSPORTER"/>
    <property type="match status" value="1"/>
</dbReference>
<feature type="transmembrane region" description="Helical" evidence="6">
    <location>
        <begin position="327"/>
        <end position="349"/>
    </location>
</feature>
<keyword evidence="3 6" id="KW-0812">Transmembrane</keyword>
<feature type="transmembrane region" description="Helical" evidence="6">
    <location>
        <begin position="55"/>
        <end position="73"/>
    </location>
</feature>
<dbReference type="KEGG" id="gcr:GcLGCM259_0212"/>
<comment type="subcellular location">
    <subcellularLocation>
        <location evidence="1">Cell membrane</location>
        <topology evidence="1">Multi-pass membrane protein</topology>
    </subcellularLocation>
</comment>
<name>A0A5B7WPG6_9MICC</name>
<dbReference type="GO" id="GO:0005886">
    <property type="term" value="C:plasma membrane"/>
    <property type="evidence" value="ECO:0007669"/>
    <property type="project" value="UniProtKB-SubCell"/>
</dbReference>
<accession>A0A5B7WPG6</accession>
<dbReference type="AlphaFoldDB" id="A0A5B7WPG6"/>
<sequence length="435" mass="45700">MGAKPFAAIRLLRPFARRDYTVLACALVLSTLAHGMWAVAMVYQVRQLGGGPVQLSSVATATSLGLIGLVLLGGIAADRYSCRKILLLVETASLLVMSATAALALTHSLQLWHLVLAGFLSGAGAAFFYPAYSALLPRMLPAAELLAANGIEGTVRPVVQTALGPLAAGVLVASVSPAHAIAGISVTHVAALLTLRRISHAPAYDRPAGGSGQQAGGGIIHQLREGVGYTVGTPWLRWTLLFAVVAVFTFIGPFEVLLPFEVSDRLGGDATDFASALAAYGVGCALGSMATATLRMPRRYLSIMMACWGFGSLPLVAVGFVPALWCLVILLFIVGLTDGIGQVTWGTLLQRRVPAHLLGRISSLDFFVSLALMPVSMAVTGPLSQLVAPREIFIFAGLASPVFAVIAWWCGRFWRDEIAHPLDEGAPEPVAPQGE</sequence>
<dbReference type="RefSeq" id="WP_138925488.1">
    <property type="nucleotide sequence ID" value="NZ_CP034412.1"/>
</dbReference>
<dbReference type="InterPro" id="IPR036259">
    <property type="entry name" value="MFS_trans_sf"/>
</dbReference>